<dbReference type="PANTHER" id="PTHR31969">
    <property type="entry name" value="GEM-LIKE PROTEIN 2"/>
    <property type="match status" value="1"/>
</dbReference>
<evidence type="ECO:0000313" key="4">
    <source>
        <dbReference type="Proteomes" id="UP000825729"/>
    </source>
</evidence>
<dbReference type="InterPro" id="IPR011993">
    <property type="entry name" value="PH-like_dom_sf"/>
</dbReference>
<dbReference type="EMBL" id="JAINDJ010000007">
    <property type="protein sequence ID" value="KAG9441986.1"/>
    <property type="molecule type" value="Genomic_DNA"/>
</dbReference>
<feature type="domain" description="GRAM" evidence="2">
    <location>
        <begin position="107"/>
        <end position="185"/>
    </location>
</feature>
<accession>A0AAV7E276</accession>
<dbReference type="Gene3D" id="2.30.29.30">
    <property type="entry name" value="Pleckstrin-homology domain (PH domain)/Phosphotyrosine-binding domain (PTB)"/>
    <property type="match status" value="1"/>
</dbReference>
<evidence type="ECO:0000256" key="1">
    <source>
        <dbReference type="ARBA" id="ARBA00009414"/>
    </source>
</evidence>
<dbReference type="AlphaFoldDB" id="A0AAV7E276"/>
<keyword evidence="4" id="KW-1185">Reference proteome</keyword>
<dbReference type="Proteomes" id="UP000825729">
    <property type="component" value="Unassembled WGS sequence"/>
</dbReference>
<dbReference type="Pfam" id="PF02893">
    <property type="entry name" value="GRAM"/>
    <property type="match status" value="1"/>
</dbReference>
<reference evidence="3 4" key="1">
    <citation type="submission" date="2021-07" db="EMBL/GenBank/DDBJ databases">
        <title>The Aristolochia fimbriata genome: insights into angiosperm evolution, floral development and chemical biosynthesis.</title>
        <authorList>
            <person name="Jiao Y."/>
        </authorList>
    </citation>
    <scope>NUCLEOTIDE SEQUENCE [LARGE SCALE GENOMIC DNA]</scope>
    <source>
        <strain evidence="3">IBCAS-2021</strain>
        <tissue evidence="3">Leaf</tissue>
    </source>
</reference>
<organism evidence="3 4">
    <name type="scientific">Aristolochia fimbriata</name>
    <name type="common">White veined hardy Dutchman's pipe vine</name>
    <dbReference type="NCBI Taxonomy" id="158543"/>
    <lineage>
        <taxon>Eukaryota</taxon>
        <taxon>Viridiplantae</taxon>
        <taxon>Streptophyta</taxon>
        <taxon>Embryophyta</taxon>
        <taxon>Tracheophyta</taxon>
        <taxon>Spermatophyta</taxon>
        <taxon>Magnoliopsida</taxon>
        <taxon>Magnoliidae</taxon>
        <taxon>Piperales</taxon>
        <taxon>Aristolochiaceae</taxon>
        <taxon>Aristolochia</taxon>
    </lineage>
</organism>
<dbReference type="InterPro" id="IPR004182">
    <property type="entry name" value="GRAM"/>
</dbReference>
<evidence type="ECO:0000313" key="3">
    <source>
        <dbReference type="EMBL" id="KAG9441986.1"/>
    </source>
</evidence>
<proteinExistence type="inferred from homology"/>
<comment type="similarity">
    <text evidence="1">Belongs to the GEM family.</text>
</comment>
<evidence type="ECO:0000259" key="2">
    <source>
        <dbReference type="SMART" id="SM00568"/>
    </source>
</evidence>
<sequence>MKKPVPAHVFGVPIEGIGYNTLGENPDALGSNPCSPFLFPSPSNSSTQSKQKKIDSVIGWMNKFSKRADRFASGVREHVKTGPKISETVMGKLSLGARILQKGGVERVFRRIFNVGDREKLLKACQCYLSTSAGPIAGLLFISTEKIAFFSDRSLTLTSPEGRLLRTPYKVSIPLKKVKRANPSENANKPSQKYIQIVTVDNFEFWFMAFINYQKAFKYLQQAVSLSATDFPL</sequence>
<comment type="caution">
    <text evidence="3">The sequence shown here is derived from an EMBL/GenBank/DDBJ whole genome shotgun (WGS) entry which is preliminary data.</text>
</comment>
<gene>
    <name evidence="3" type="ORF">H6P81_017840</name>
</gene>
<dbReference type="InterPro" id="IPR037848">
    <property type="entry name" value="GEM-like"/>
</dbReference>
<name>A0AAV7E276_ARIFI</name>
<dbReference type="SMART" id="SM00568">
    <property type="entry name" value="GRAM"/>
    <property type="match status" value="1"/>
</dbReference>
<protein>
    <recommendedName>
        <fullName evidence="2">GRAM domain-containing protein</fullName>
    </recommendedName>
</protein>